<keyword evidence="5" id="KW-0804">Transcription</keyword>
<protein>
    <submittedName>
        <fullName evidence="7">GntR family transcriptional regulator</fullName>
    </submittedName>
</protein>
<accession>A0A0B1Q061</accession>
<dbReference type="Pfam" id="PF00392">
    <property type="entry name" value="GntR"/>
    <property type="match status" value="1"/>
</dbReference>
<dbReference type="SUPFAM" id="SSF46785">
    <property type="entry name" value="Winged helix' DNA-binding domain"/>
    <property type="match status" value="1"/>
</dbReference>
<dbReference type="InterPro" id="IPR004839">
    <property type="entry name" value="Aminotransferase_I/II_large"/>
</dbReference>
<dbReference type="InterPro" id="IPR036388">
    <property type="entry name" value="WH-like_DNA-bd_sf"/>
</dbReference>
<dbReference type="PANTHER" id="PTHR46577:SF1">
    <property type="entry name" value="HTH-TYPE TRANSCRIPTIONAL REGULATORY PROTEIN GABR"/>
    <property type="match status" value="1"/>
</dbReference>
<dbReference type="InterPro" id="IPR000524">
    <property type="entry name" value="Tscrpt_reg_HTH_GntR"/>
</dbReference>
<keyword evidence="3" id="KW-0805">Transcription regulation</keyword>
<dbReference type="CDD" id="cd07377">
    <property type="entry name" value="WHTH_GntR"/>
    <property type="match status" value="1"/>
</dbReference>
<dbReference type="InterPro" id="IPR015421">
    <property type="entry name" value="PyrdxlP-dep_Trfase_major"/>
</dbReference>
<dbReference type="Gene3D" id="1.10.10.10">
    <property type="entry name" value="Winged helix-like DNA-binding domain superfamily/Winged helix DNA-binding domain"/>
    <property type="match status" value="1"/>
</dbReference>
<evidence type="ECO:0000256" key="5">
    <source>
        <dbReference type="ARBA" id="ARBA00023163"/>
    </source>
</evidence>
<dbReference type="InterPro" id="IPR015422">
    <property type="entry name" value="PyrdxlP-dep_Trfase_small"/>
</dbReference>
<feature type="domain" description="HTH gntR-type" evidence="6">
    <location>
        <begin position="13"/>
        <end position="81"/>
    </location>
</feature>
<comment type="similarity">
    <text evidence="1">In the C-terminal section; belongs to the class-I pyridoxal-phosphate-dependent aminotransferase family.</text>
</comment>
<comment type="caution">
    <text evidence="7">The sequence shown here is derived from an EMBL/GenBank/DDBJ whole genome shotgun (WGS) entry which is preliminary data.</text>
</comment>
<dbReference type="GO" id="GO:0003700">
    <property type="term" value="F:DNA-binding transcription factor activity"/>
    <property type="evidence" value="ECO:0007669"/>
    <property type="project" value="InterPro"/>
</dbReference>
<organism evidence="7 8">
    <name type="scientific">Aureimonas altamirensis</name>
    <dbReference type="NCBI Taxonomy" id="370622"/>
    <lineage>
        <taxon>Bacteria</taxon>
        <taxon>Pseudomonadati</taxon>
        <taxon>Pseudomonadota</taxon>
        <taxon>Alphaproteobacteria</taxon>
        <taxon>Hyphomicrobiales</taxon>
        <taxon>Aurantimonadaceae</taxon>
        <taxon>Aureimonas</taxon>
    </lineage>
</organism>
<dbReference type="Gene3D" id="3.40.640.10">
    <property type="entry name" value="Type I PLP-dependent aspartate aminotransferase-like (Major domain)"/>
    <property type="match status" value="1"/>
</dbReference>
<dbReference type="STRING" id="370622.LA66_14125"/>
<gene>
    <name evidence="7" type="ORF">LA66_14125</name>
</gene>
<dbReference type="Proteomes" id="UP000030826">
    <property type="component" value="Unassembled WGS sequence"/>
</dbReference>
<dbReference type="Gene3D" id="3.90.1150.10">
    <property type="entry name" value="Aspartate Aminotransferase, domain 1"/>
    <property type="match status" value="1"/>
</dbReference>
<evidence type="ECO:0000259" key="6">
    <source>
        <dbReference type="PROSITE" id="PS50949"/>
    </source>
</evidence>
<dbReference type="RefSeq" id="WP_039194572.1">
    <property type="nucleotide sequence ID" value="NZ_JRFJ01000004.1"/>
</dbReference>
<evidence type="ECO:0000256" key="3">
    <source>
        <dbReference type="ARBA" id="ARBA00023015"/>
    </source>
</evidence>
<dbReference type="CDD" id="cd00609">
    <property type="entry name" value="AAT_like"/>
    <property type="match status" value="1"/>
</dbReference>
<dbReference type="InterPro" id="IPR036390">
    <property type="entry name" value="WH_DNA-bd_sf"/>
</dbReference>
<dbReference type="GO" id="GO:0030170">
    <property type="term" value="F:pyridoxal phosphate binding"/>
    <property type="evidence" value="ECO:0007669"/>
    <property type="project" value="InterPro"/>
</dbReference>
<dbReference type="SMART" id="SM00345">
    <property type="entry name" value="HTH_GNTR"/>
    <property type="match status" value="1"/>
</dbReference>
<name>A0A0B1Q061_9HYPH</name>
<evidence type="ECO:0000256" key="4">
    <source>
        <dbReference type="ARBA" id="ARBA00023125"/>
    </source>
</evidence>
<dbReference type="EMBL" id="JRFJ01000004">
    <property type="protein sequence ID" value="KHJ53744.1"/>
    <property type="molecule type" value="Genomic_DNA"/>
</dbReference>
<dbReference type="AlphaFoldDB" id="A0A0B1Q061"/>
<evidence type="ECO:0000313" key="8">
    <source>
        <dbReference type="Proteomes" id="UP000030826"/>
    </source>
</evidence>
<dbReference type="PANTHER" id="PTHR46577">
    <property type="entry name" value="HTH-TYPE TRANSCRIPTIONAL REGULATORY PROTEIN GABR"/>
    <property type="match status" value="1"/>
</dbReference>
<dbReference type="PROSITE" id="PS50949">
    <property type="entry name" value="HTH_GNTR"/>
    <property type="match status" value="1"/>
</dbReference>
<dbReference type="OrthoDB" id="9794015at2"/>
<dbReference type="InterPro" id="IPR051446">
    <property type="entry name" value="HTH_trans_reg/aminotransferase"/>
</dbReference>
<sequence length="460" mass="49887">MTMWYIDRPALRRPYYQSLADQIGRAIGDGRLAAGVRLPPHRVMADGLKLSVQTVSRAYEELIRRGLVSGETGRGTFVRGDKPEGTLPYIPERLGEIVDLSILKPVCETMHVERMQAALVDLAGSLPPSTVLSFRPNVVFPRHKAVAVDWLRRCGMSVAPANICLTNGATAGMTIALMSVASAGGAVGTEAIGHHTLVPLATYLGLKLTALDIDDEGILPDALDAACRHEGIRAVFLQPSVIGPTAALMGEGRRAAIAAVARRHDIAIIENDVLGPLIEDRPPPVAAFAPERTLYVTSFTKTVLPGLRTGYLAVPDRMLSAVMNRHLVTNWIATPLIAELATRWVADGTALDLVRWQRQALRRRQEVVAEMLAGIPYRAHREGLHLWLPLETPEAEELFVAQARLRGVAVAPGRSFQMGAIRQPAVRVSVGSTTEAELRTGLKIIANLHRSDPEPLLLAI</sequence>
<keyword evidence="2" id="KW-0663">Pyridoxal phosphate</keyword>
<dbReference type="InterPro" id="IPR015424">
    <property type="entry name" value="PyrdxlP-dep_Trfase"/>
</dbReference>
<reference evidence="7 8" key="1">
    <citation type="submission" date="2014-09" db="EMBL/GenBank/DDBJ databases">
        <title>Isolation and characterization of Aurantimonas altamirensis ON-56566 from clinical sample following a dog bite.</title>
        <authorList>
            <person name="Eshaghi A."/>
            <person name="Li A."/>
            <person name="Shahinas D."/>
            <person name="Bahn P."/>
            <person name="Kus J.V."/>
            <person name="Patel S.N."/>
        </authorList>
    </citation>
    <scope>NUCLEOTIDE SEQUENCE [LARGE SCALE GENOMIC DNA]</scope>
    <source>
        <strain evidence="7 8">ON-56566</strain>
    </source>
</reference>
<dbReference type="GO" id="GO:0003677">
    <property type="term" value="F:DNA binding"/>
    <property type="evidence" value="ECO:0007669"/>
    <property type="project" value="UniProtKB-KW"/>
</dbReference>
<proteinExistence type="inferred from homology"/>
<keyword evidence="4" id="KW-0238">DNA-binding</keyword>
<evidence type="ECO:0000256" key="2">
    <source>
        <dbReference type="ARBA" id="ARBA00022898"/>
    </source>
</evidence>
<evidence type="ECO:0000256" key="1">
    <source>
        <dbReference type="ARBA" id="ARBA00005384"/>
    </source>
</evidence>
<dbReference type="SUPFAM" id="SSF53383">
    <property type="entry name" value="PLP-dependent transferases"/>
    <property type="match status" value="1"/>
</dbReference>
<evidence type="ECO:0000313" key="7">
    <source>
        <dbReference type="EMBL" id="KHJ53744.1"/>
    </source>
</evidence>
<dbReference type="Pfam" id="PF00155">
    <property type="entry name" value="Aminotran_1_2"/>
    <property type="match status" value="1"/>
</dbReference>